<gene>
    <name evidence="1" type="ORF">BBI17_007918</name>
    <name evidence="2" type="ORF">BBO99_00007925</name>
</gene>
<dbReference type="InterPro" id="IPR027417">
    <property type="entry name" value="P-loop_NTPase"/>
</dbReference>
<reference evidence="3 4" key="1">
    <citation type="submission" date="2018-07" db="EMBL/GenBank/DDBJ databases">
        <title>Genome sequencing of oomycete isolates from Chile give support for New Zealand origin for Phytophthora kernoviae and make available the first Nothophytophthora sp. genome.</title>
        <authorList>
            <person name="Studholme D.J."/>
            <person name="Sanfuentes E."/>
            <person name="Panda P."/>
            <person name="Hill R."/>
            <person name="Sambles C."/>
            <person name="Grant M."/>
            <person name="Williams N.M."/>
            <person name="Mcdougal R.L."/>
        </authorList>
    </citation>
    <scope>NUCLEOTIDE SEQUENCE [LARGE SCALE GENOMIC DNA]</scope>
    <source>
        <strain evidence="1">Chile2</strain>
        <strain evidence="2">Chile4</strain>
    </source>
</reference>
<name>A0A3R7K6N2_9STRA</name>
<comment type="caution">
    <text evidence="1">The sequence shown here is derived from an EMBL/GenBank/DDBJ whole genome shotgun (WGS) entry which is preliminary data.</text>
</comment>
<protein>
    <recommendedName>
        <fullName evidence="5">ABC transporter domain-containing protein</fullName>
    </recommendedName>
</protein>
<sequence>MTLDGVDLKELNMQRLCEHISLISQEPVFFTSTIAVNTALGSTREESIEATKKAHDFETTSVLDNECEWVIRVSLLSDNNVPQCERKDTGLPGRIADTETARRHHRGASPFDHPERGSNCCNPQRYHTGEGHTSRAHAADQRHLQGTRGKAAKYAAANESVLFISFVHFIFRNTLGRRTRKKDQRNAGLWNQCCR</sequence>
<evidence type="ECO:0000313" key="3">
    <source>
        <dbReference type="Proteomes" id="UP000285624"/>
    </source>
</evidence>
<evidence type="ECO:0008006" key="5">
    <source>
        <dbReference type="Google" id="ProtNLM"/>
    </source>
</evidence>
<dbReference type="EMBL" id="MAYM02001142">
    <property type="protein sequence ID" value="RLN26437.1"/>
    <property type="molecule type" value="Genomic_DNA"/>
</dbReference>
<dbReference type="EMBL" id="MBDN02000360">
    <property type="protein sequence ID" value="RLN75951.1"/>
    <property type="molecule type" value="Genomic_DNA"/>
</dbReference>
<evidence type="ECO:0000313" key="2">
    <source>
        <dbReference type="EMBL" id="RLN75951.1"/>
    </source>
</evidence>
<evidence type="ECO:0000313" key="4">
    <source>
        <dbReference type="Proteomes" id="UP000285883"/>
    </source>
</evidence>
<dbReference type="STRING" id="325452.A0A3R7K6N2"/>
<dbReference type="Proteomes" id="UP000285883">
    <property type="component" value="Unassembled WGS sequence"/>
</dbReference>
<evidence type="ECO:0000313" key="1">
    <source>
        <dbReference type="EMBL" id="RLN26437.1"/>
    </source>
</evidence>
<accession>A0A3R7K6N2</accession>
<dbReference type="Gene3D" id="3.40.50.300">
    <property type="entry name" value="P-loop containing nucleotide triphosphate hydrolases"/>
    <property type="match status" value="1"/>
</dbReference>
<dbReference type="Proteomes" id="UP000285624">
    <property type="component" value="Unassembled WGS sequence"/>
</dbReference>
<organism evidence="1 4">
    <name type="scientific">Phytophthora kernoviae</name>
    <dbReference type="NCBI Taxonomy" id="325452"/>
    <lineage>
        <taxon>Eukaryota</taxon>
        <taxon>Sar</taxon>
        <taxon>Stramenopiles</taxon>
        <taxon>Oomycota</taxon>
        <taxon>Peronosporomycetes</taxon>
        <taxon>Peronosporales</taxon>
        <taxon>Peronosporaceae</taxon>
        <taxon>Phytophthora</taxon>
    </lineage>
</organism>
<dbReference type="SUPFAM" id="SSF52540">
    <property type="entry name" value="P-loop containing nucleoside triphosphate hydrolases"/>
    <property type="match status" value="1"/>
</dbReference>
<keyword evidence="3" id="KW-1185">Reference proteome</keyword>
<proteinExistence type="predicted"/>
<dbReference type="AlphaFoldDB" id="A0A3R7K6N2"/>